<keyword evidence="3" id="KW-0809">Transit peptide</keyword>
<reference evidence="5 6" key="1">
    <citation type="journal article" date="2020" name="Mol. Plant">
        <title>The Chromosome-Based Rubber Tree Genome Provides New Insights into Spurge Genome Evolution and Rubber Biosynthesis.</title>
        <authorList>
            <person name="Liu J."/>
            <person name="Shi C."/>
            <person name="Shi C.C."/>
            <person name="Li W."/>
            <person name="Zhang Q.J."/>
            <person name="Zhang Y."/>
            <person name="Li K."/>
            <person name="Lu H.F."/>
            <person name="Shi C."/>
            <person name="Zhu S.T."/>
            <person name="Xiao Z.Y."/>
            <person name="Nan H."/>
            <person name="Yue Y."/>
            <person name="Zhu X.G."/>
            <person name="Wu Y."/>
            <person name="Hong X.N."/>
            <person name="Fan G.Y."/>
            <person name="Tong Y."/>
            <person name="Zhang D."/>
            <person name="Mao C.L."/>
            <person name="Liu Y.L."/>
            <person name="Hao S.J."/>
            <person name="Liu W.Q."/>
            <person name="Lv M.Q."/>
            <person name="Zhang H.B."/>
            <person name="Liu Y."/>
            <person name="Hu-Tang G.R."/>
            <person name="Wang J.P."/>
            <person name="Wang J.H."/>
            <person name="Sun Y.H."/>
            <person name="Ni S.B."/>
            <person name="Chen W.B."/>
            <person name="Zhang X.C."/>
            <person name="Jiao Y.N."/>
            <person name="Eichler E.E."/>
            <person name="Li G.H."/>
            <person name="Liu X."/>
            <person name="Gao L.Z."/>
        </authorList>
    </citation>
    <scope>NUCLEOTIDE SEQUENCE [LARGE SCALE GENOMIC DNA]</scope>
    <source>
        <strain evidence="6">cv. GT1</strain>
        <tissue evidence="5">Leaf</tissue>
    </source>
</reference>
<dbReference type="PANTHER" id="PTHR13068">
    <property type="entry name" value="CGI-12 PROTEIN-RELATED"/>
    <property type="match status" value="1"/>
</dbReference>
<keyword evidence="2" id="KW-0806">Transcription termination</keyword>
<dbReference type="GO" id="GO:0003676">
    <property type="term" value="F:nucleic acid binding"/>
    <property type="evidence" value="ECO:0007669"/>
    <property type="project" value="InterPro"/>
</dbReference>
<dbReference type="Gene3D" id="1.25.70.10">
    <property type="entry name" value="Transcription termination factor 3, mitochondrial"/>
    <property type="match status" value="1"/>
</dbReference>
<accession>A0A6A6LWT0</accession>
<keyword evidence="2" id="KW-0805">Transcription regulation</keyword>
<comment type="similarity">
    <text evidence="1">Belongs to the mTERF family.</text>
</comment>
<keyword evidence="6" id="KW-1185">Reference proteome</keyword>
<sequence length="145" mass="17128">MIADFPMLLRYNIDLLRPKYRYLRRTMVRPLQDLIEFPRFFSYSLDERIIPRHKVLVENQINFKLRYMLASSDEEFQTLVENAVERWRRFESGVINVALSTSPVADDSSEEKNAFEHGVMVDAQTTPQVNNDPSDEEEISYFSDN</sequence>
<evidence type="ECO:0000256" key="4">
    <source>
        <dbReference type="SAM" id="MobiDB-lite"/>
    </source>
</evidence>
<dbReference type="PANTHER" id="PTHR13068:SF98">
    <property type="entry name" value="TRANSCRIPTION TERMINATION FACTOR MTERF2, CHLOROPLASTIC"/>
    <property type="match status" value="1"/>
</dbReference>
<dbReference type="SMART" id="SM00733">
    <property type="entry name" value="Mterf"/>
    <property type="match status" value="2"/>
</dbReference>
<feature type="region of interest" description="Disordered" evidence="4">
    <location>
        <begin position="120"/>
        <end position="145"/>
    </location>
</feature>
<evidence type="ECO:0000256" key="3">
    <source>
        <dbReference type="ARBA" id="ARBA00022946"/>
    </source>
</evidence>
<dbReference type="Pfam" id="PF02536">
    <property type="entry name" value="mTERF"/>
    <property type="match status" value="1"/>
</dbReference>
<evidence type="ECO:0000256" key="2">
    <source>
        <dbReference type="ARBA" id="ARBA00022472"/>
    </source>
</evidence>
<name>A0A6A6LWT0_HEVBR</name>
<proteinExistence type="inferred from homology"/>
<keyword evidence="2" id="KW-0804">Transcription</keyword>
<dbReference type="InterPro" id="IPR038538">
    <property type="entry name" value="MTERF_sf"/>
</dbReference>
<gene>
    <name evidence="5" type="ORF">GH714_008833</name>
</gene>
<dbReference type="GO" id="GO:0006353">
    <property type="term" value="P:DNA-templated transcription termination"/>
    <property type="evidence" value="ECO:0007669"/>
    <property type="project" value="UniProtKB-KW"/>
</dbReference>
<dbReference type="AlphaFoldDB" id="A0A6A6LWT0"/>
<dbReference type="InterPro" id="IPR003690">
    <property type="entry name" value="MTERF"/>
</dbReference>
<dbReference type="EMBL" id="JAAGAX010000008">
    <property type="protein sequence ID" value="KAF2305910.1"/>
    <property type="molecule type" value="Genomic_DNA"/>
</dbReference>
<organism evidence="5 6">
    <name type="scientific">Hevea brasiliensis</name>
    <name type="common">Para rubber tree</name>
    <name type="synonym">Siphonia brasiliensis</name>
    <dbReference type="NCBI Taxonomy" id="3981"/>
    <lineage>
        <taxon>Eukaryota</taxon>
        <taxon>Viridiplantae</taxon>
        <taxon>Streptophyta</taxon>
        <taxon>Embryophyta</taxon>
        <taxon>Tracheophyta</taxon>
        <taxon>Spermatophyta</taxon>
        <taxon>Magnoliopsida</taxon>
        <taxon>eudicotyledons</taxon>
        <taxon>Gunneridae</taxon>
        <taxon>Pentapetalae</taxon>
        <taxon>rosids</taxon>
        <taxon>fabids</taxon>
        <taxon>Malpighiales</taxon>
        <taxon>Euphorbiaceae</taxon>
        <taxon>Crotonoideae</taxon>
        <taxon>Micrandreae</taxon>
        <taxon>Hevea</taxon>
    </lineage>
</organism>
<dbReference type="Proteomes" id="UP000467840">
    <property type="component" value="Chromosome 9"/>
</dbReference>
<evidence type="ECO:0000313" key="6">
    <source>
        <dbReference type="Proteomes" id="UP000467840"/>
    </source>
</evidence>
<feature type="compositionally biased region" description="Polar residues" evidence="4">
    <location>
        <begin position="123"/>
        <end position="132"/>
    </location>
</feature>
<evidence type="ECO:0000313" key="5">
    <source>
        <dbReference type="EMBL" id="KAF2305910.1"/>
    </source>
</evidence>
<comment type="caution">
    <text evidence="5">The sequence shown here is derived from an EMBL/GenBank/DDBJ whole genome shotgun (WGS) entry which is preliminary data.</text>
</comment>
<evidence type="ECO:0000256" key="1">
    <source>
        <dbReference type="ARBA" id="ARBA00007692"/>
    </source>
</evidence>
<protein>
    <submittedName>
        <fullName evidence="5">Uncharacterized protein</fullName>
    </submittedName>
</protein>